<organism evidence="3 4">
    <name type="scientific">Plantactinospora alkalitolerans</name>
    <dbReference type="NCBI Taxonomy" id="2789879"/>
    <lineage>
        <taxon>Bacteria</taxon>
        <taxon>Bacillati</taxon>
        <taxon>Actinomycetota</taxon>
        <taxon>Actinomycetes</taxon>
        <taxon>Micromonosporales</taxon>
        <taxon>Micromonosporaceae</taxon>
        <taxon>Plantactinospora</taxon>
    </lineage>
</organism>
<keyword evidence="4" id="KW-1185">Reference proteome</keyword>
<dbReference type="EMBL" id="JADPUN010000091">
    <property type="protein sequence ID" value="MBF9128796.1"/>
    <property type="molecule type" value="Genomic_DNA"/>
</dbReference>
<feature type="non-terminal residue" evidence="3">
    <location>
        <position position="506"/>
    </location>
</feature>
<evidence type="ECO:0000256" key="1">
    <source>
        <dbReference type="SAM" id="MobiDB-lite"/>
    </source>
</evidence>
<dbReference type="Pfam" id="PF14262">
    <property type="entry name" value="Cthe_2159"/>
    <property type="match status" value="1"/>
</dbReference>
<gene>
    <name evidence="3" type="ORF">I0C86_07335</name>
</gene>
<evidence type="ECO:0000256" key="2">
    <source>
        <dbReference type="SAM" id="SignalP"/>
    </source>
</evidence>
<reference evidence="3 4" key="1">
    <citation type="submission" date="2020-11" db="EMBL/GenBank/DDBJ databases">
        <title>A novel isolate from a Black sea contaminated sediment with potential to produce alkanes: Plantactinospora alkalitolerans sp. nov.</title>
        <authorList>
            <person name="Carro L."/>
            <person name="Veyisoglu A."/>
            <person name="Guven K."/>
            <person name="Schumann P."/>
            <person name="Klenk H.-P."/>
            <person name="Sahin N."/>
        </authorList>
    </citation>
    <scope>NUCLEOTIDE SEQUENCE [LARGE SCALE GENOMIC DNA]</scope>
    <source>
        <strain evidence="3 4">S1510</strain>
    </source>
</reference>
<proteinExistence type="predicted"/>
<accession>A0ABS0GRG6</accession>
<feature type="signal peptide" evidence="2">
    <location>
        <begin position="1"/>
        <end position="27"/>
    </location>
</feature>
<dbReference type="RefSeq" id="WP_196200445.1">
    <property type="nucleotide sequence ID" value="NZ_JADPUN010000091.1"/>
</dbReference>
<evidence type="ECO:0000313" key="3">
    <source>
        <dbReference type="EMBL" id="MBF9128796.1"/>
    </source>
</evidence>
<feature type="compositionally biased region" description="Pro residues" evidence="1">
    <location>
        <begin position="484"/>
        <end position="497"/>
    </location>
</feature>
<keyword evidence="2" id="KW-0732">Signal</keyword>
<name>A0ABS0GRG6_9ACTN</name>
<feature type="chain" id="PRO_5046149600" evidence="2">
    <location>
        <begin position="28"/>
        <end position="506"/>
    </location>
</feature>
<comment type="caution">
    <text evidence="3">The sequence shown here is derived from an EMBL/GenBank/DDBJ whole genome shotgun (WGS) entry which is preliminary data.</text>
</comment>
<evidence type="ECO:0000313" key="4">
    <source>
        <dbReference type="Proteomes" id="UP000638560"/>
    </source>
</evidence>
<dbReference type="InterPro" id="IPR025584">
    <property type="entry name" value="Cthe_2159"/>
</dbReference>
<sequence>MKQTTLSGAIPVALAAILLTTGSPADAHSTELPHRRAPVAQNVAAIVPITLTGASATSSSSDVTIVGGAITITAPGEYEITGTLNDGYLKVDTPDPGVVRLILDNASLTNSTNSPLQVADAEAVVVELADGTSNRLSDATRYVYPDPDTDEPNAALFSKVDLTITGNGSLAVRGNANDGIASKDDLVIESGTIVVDAVDDGIRGKDALRVNGGNITVTAGGDGLKSDDTEAPKGAVSITNGTVRVSAGDDAIHGENTLDISAGTVTVTNSREALEALRVTISGGTVDVTASDDAINAVQEGIDEFAVAPNASIVVSGGTVLVNSSIDGFDSNGSVTFSGGISVVNGPISGSPGEGALDSNGPVYFNGGTVFAAGSTSMAVMSVPPTNRQGWAAPRFSANQTANSIVHLVSNGQVLVSYRAPKTFREMVFSSNRVTNGQTYEVYRGGSISGTILGGMSTSGSISGATRVMTVQAGTYSGGLVGWPPPTGGPTTPPPTGAPARGCTAT</sequence>
<dbReference type="Proteomes" id="UP000638560">
    <property type="component" value="Unassembled WGS sequence"/>
</dbReference>
<feature type="region of interest" description="Disordered" evidence="1">
    <location>
        <begin position="484"/>
        <end position="506"/>
    </location>
</feature>
<protein>
    <submittedName>
        <fullName evidence="3">Carbohydrate-binding domain-containing protein</fullName>
    </submittedName>
</protein>